<dbReference type="GO" id="GO:0071555">
    <property type="term" value="P:cell wall organization"/>
    <property type="evidence" value="ECO:0007669"/>
    <property type="project" value="UniProtKB-KW"/>
</dbReference>
<name>A0A978VF11_ZIZJJ</name>
<evidence type="ECO:0000256" key="3">
    <source>
        <dbReference type="ARBA" id="ARBA00005784"/>
    </source>
</evidence>
<evidence type="ECO:0000313" key="7">
    <source>
        <dbReference type="EMBL" id="KAH7528950.1"/>
    </source>
</evidence>
<protein>
    <recommendedName>
        <fullName evidence="6">Pectin acetylesterase</fullName>
        <ecNumber evidence="6">3.1.1.-</ecNumber>
    </recommendedName>
</protein>
<evidence type="ECO:0000256" key="4">
    <source>
        <dbReference type="ARBA" id="ARBA00022512"/>
    </source>
</evidence>
<accession>A0A978VF11</accession>
<comment type="function">
    <text evidence="1 6">Hydrolyzes acetyl esters in homogalacturonan regions of pectin. In type I primary cell wall, galacturonic acid residues of pectin can be acetylated at the O-2 and O-3 positions. Decreasing the degree of acetylation of pectin gels in vitro alters their physical properties.</text>
</comment>
<proteinExistence type="inferred from homology"/>
<feature type="chain" id="PRO_5038171037" description="Pectin acetylesterase" evidence="6">
    <location>
        <begin position="22"/>
        <end position="256"/>
    </location>
</feature>
<keyword evidence="5 6" id="KW-0961">Cell wall biogenesis/degradation</keyword>
<dbReference type="Pfam" id="PF03283">
    <property type="entry name" value="PAE"/>
    <property type="match status" value="2"/>
</dbReference>
<dbReference type="GO" id="GO:0009505">
    <property type="term" value="C:plant-type cell wall"/>
    <property type="evidence" value="ECO:0007669"/>
    <property type="project" value="TreeGrafter"/>
</dbReference>
<keyword evidence="4 6" id="KW-0134">Cell wall</keyword>
<evidence type="ECO:0000256" key="1">
    <source>
        <dbReference type="ARBA" id="ARBA00003534"/>
    </source>
</evidence>
<feature type="signal peptide" evidence="6">
    <location>
        <begin position="1"/>
        <end position="21"/>
    </location>
</feature>
<reference evidence="7" key="1">
    <citation type="journal article" date="2021" name="Front. Plant Sci.">
        <title>Chromosome-Scale Genome Assembly for Chinese Sour Jujube and Insights Into Its Genome Evolution and Domestication Signature.</title>
        <authorList>
            <person name="Shen L.-Y."/>
            <person name="Luo H."/>
            <person name="Wang X.-L."/>
            <person name="Wang X.-M."/>
            <person name="Qiu X.-J."/>
            <person name="Liu H."/>
            <person name="Zhou S.-S."/>
            <person name="Jia K.-H."/>
            <person name="Nie S."/>
            <person name="Bao Y.-T."/>
            <person name="Zhang R.-G."/>
            <person name="Yun Q.-Z."/>
            <person name="Chai Y.-H."/>
            <person name="Lu J.-Y."/>
            <person name="Li Y."/>
            <person name="Zhao S.-W."/>
            <person name="Mao J.-F."/>
            <person name="Jia S.-G."/>
            <person name="Mao Y.-M."/>
        </authorList>
    </citation>
    <scope>NUCLEOTIDE SEQUENCE</scope>
    <source>
        <strain evidence="7">AT0</strain>
        <tissue evidence="7">Leaf</tissue>
    </source>
</reference>
<evidence type="ECO:0000313" key="8">
    <source>
        <dbReference type="Proteomes" id="UP000813462"/>
    </source>
</evidence>
<keyword evidence="6" id="KW-0964">Secreted</keyword>
<comment type="caution">
    <text evidence="7">The sequence shown here is derived from an EMBL/GenBank/DDBJ whole genome shotgun (WGS) entry which is preliminary data.</text>
</comment>
<evidence type="ECO:0000256" key="6">
    <source>
        <dbReference type="RuleBase" id="RU363114"/>
    </source>
</evidence>
<dbReference type="PANTHER" id="PTHR21562:SF51">
    <property type="entry name" value="PECTIN ACETYLESTERASE 11"/>
    <property type="match status" value="1"/>
</dbReference>
<dbReference type="InterPro" id="IPR004963">
    <property type="entry name" value="PAE/NOTUM"/>
</dbReference>
<organism evidence="7 8">
    <name type="scientific">Ziziphus jujuba var. spinosa</name>
    <dbReference type="NCBI Taxonomy" id="714518"/>
    <lineage>
        <taxon>Eukaryota</taxon>
        <taxon>Viridiplantae</taxon>
        <taxon>Streptophyta</taxon>
        <taxon>Embryophyta</taxon>
        <taxon>Tracheophyta</taxon>
        <taxon>Spermatophyta</taxon>
        <taxon>Magnoliopsida</taxon>
        <taxon>eudicotyledons</taxon>
        <taxon>Gunneridae</taxon>
        <taxon>Pentapetalae</taxon>
        <taxon>rosids</taxon>
        <taxon>fabids</taxon>
        <taxon>Rosales</taxon>
        <taxon>Rhamnaceae</taxon>
        <taxon>Paliureae</taxon>
        <taxon>Ziziphus</taxon>
    </lineage>
</organism>
<sequence length="256" mass="28362">MGLSQWLNILAHVLIFLKAEGLSVDITYVRSAIAKGAVCLDGSPPAYHFDKGFGAGSSKWLVHHEGGSWCDNVTTCLSRKNTELGSSKYMAKQYDFSGILSDKQDLNPDFYNWNRIKIRYCDGASFTGDVDAVNPAILTGCSSGGLASILHCDTFQALLPAVKLHNRKDISGVRGIEISFSQVVATHGSLKNLPSACTSKMKKPELVIYYFLYECIKYKIYPQTMANVVGDWLYDRDHLFGKIDCPYPCNPTCYND</sequence>
<evidence type="ECO:0000256" key="5">
    <source>
        <dbReference type="ARBA" id="ARBA00023316"/>
    </source>
</evidence>
<dbReference type="GO" id="GO:0052793">
    <property type="term" value="F:pectin acetylesterase activity"/>
    <property type="evidence" value="ECO:0007669"/>
    <property type="project" value="TreeGrafter"/>
</dbReference>
<dbReference type="EMBL" id="JAEACU010000005">
    <property type="protein sequence ID" value="KAH7528950.1"/>
    <property type="molecule type" value="Genomic_DNA"/>
</dbReference>
<evidence type="ECO:0000256" key="2">
    <source>
        <dbReference type="ARBA" id="ARBA00004191"/>
    </source>
</evidence>
<dbReference type="AlphaFoldDB" id="A0A978VF11"/>
<dbReference type="PANTHER" id="PTHR21562">
    <property type="entry name" value="NOTUM-RELATED"/>
    <property type="match status" value="1"/>
</dbReference>
<dbReference type="Proteomes" id="UP000813462">
    <property type="component" value="Unassembled WGS sequence"/>
</dbReference>
<dbReference type="EC" id="3.1.1.-" evidence="6"/>
<keyword evidence="6" id="KW-0732">Signal</keyword>
<comment type="subcellular location">
    <subcellularLocation>
        <location evidence="2 6">Secreted</location>
        <location evidence="2 6">Cell wall</location>
    </subcellularLocation>
</comment>
<comment type="similarity">
    <text evidence="3 6">Belongs to the pectinacetylesterase family.</text>
</comment>
<keyword evidence="6" id="KW-0378">Hydrolase</keyword>
<gene>
    <name evidence="7" type="ORF">FEM48_Zijuj05G0132000</name>
</gene>